<dbReference type="RefSeq" id="WP_340286087.1">
    <property type="nucleotide sequence ID" value="NZ_JBBJUP010000002.1"/>
</dbReference>
<comment type="caution">
    <text evidence="1">The sequence shown here is derived from an EMBL/GenBank/DDBJ whole genome shotgun (WGS) entry which is preliminary data.</text>
</comment>
<dbReference type="InterPro" id="IPR050490">
    <property type="entry name" value="Bact_solute-bd_prot1"/>
</dbReference>
<dbReference type="PANTHER" id="PTHR43649">
    <property type="entry name" value="ARABINOSE-BINDING PROTEIN-RELATED"/>
    <property type="match status" value="1"/>
</dbReference>
<gene>
    <name evidence="1" type="ORF">WJX68_03430</name>
</gene>
<accession>A0ABU8T1Z2</accession>
<keyword evidence="2" id="KW-1185">Reference proteome</keyword>
<evidence type="ECO:0000313" key="2">
    <source>
        <dbReference type="Proteomes" id="UP001364211"/>
    </source>
</evidence>
<dbReference type="PANTHER" id="PTHR43649:SF12">
    <property type="entry name" value="DIACETYLCHITOBIOSE BINDING PROTEIN DASA"/>
    <property type="match status" value="1"/>
</dbReference>
<dbReference type="PROSITE" id="PS51257">
    <property type="entry name" value="PROKAR_LIPOPROTEIN"/>
    <property type="match status" value="1"/>
</dbReference>
<dbReference type="InterPro" id="IPR006059">
    <property type="entry name" value="SBP"/>
</dbReference>
<dbReference type="EMBL" id="JBBJUP010000002">
    <property type="protein sequence ID" value="MEJ8277974.1"/>
    <property type="molecule type" value="Genomic_DNA"/>
</dbReference>
<organism evidence="1 2">
    <name type="scientific">Pseudonocardia spirodelae</name>
    <dbReference type="NCBI Taxonomy" id="3133431"/>
    <lineage>
        <taxon>Bacteria</taxon>
        <taxon>Bacillati</taxon>
        <taxon>Actinomycetota</taxon>
        <taxon>Actinomycetes</taxon>
        <taxon>Pseudonocardiales</taxon>
        <taxon>Pseudonocardiaceae</taxon>
        <taxon>Pseudonocardia</taxon>
    </lineage>
</organism>
<evidence type="ECO:0000313" key="1">
    <source>
        <dbReference type="EMBL" id="MEJ8277974.1"/>
    </source>
</evidence>
<dbReference type="Gene3D" id="3.40.190.10">
    <property type="entry name" value="Periplasmic binding protein-like II"/>
    <property type="match status" value="1"/>
</dbReference>
<dbReference type="Pfam" id="PF01547">
    <property type="entry name" value="SBP_bac_1"/>
    <property type="match status" value="1"/>
</dbReference>
<sequence>MRMYAGRAATARGARPLVVALGLAVALLLAGCGAGSRTPAATATLVPCDFPPPPSSVDVNVLAYNSSAIDPFTNSMVRSCSRDGVTLHHEPVDYAGQSQKATATLAGRYGTYDILETYGFVVPQQASTGTLHPLDDLMARYGAQTGLDRLNPQMREALSYDGKLYGIPMQAQTFVMAYRRDVFDRLGLTPPRTFAELREVAGRIQRDGGIRYPLALPLLASSDVATAYDAALGSLGTDYVDRDTGRPNFDTPAAARAFTELRSLLPLMDPQVTTFAQPAVQQQMYNGSAAIAIMFSGRMLDLTRPANSRFAADFAFAPPPSVAGGNVLYNTLSVDGWAIPENTEVDKDLLFRLIAASVGEESSRAAVPAAFPAREGMVTPASSPFAAAQLEAIGRASPPEPFPWTSRISNDTRPVVADVLAGRTTIPDGQRRMQEIATAIVAGYRR</sequence>
<name>A0ABU8T1Z2_9PSEU</name>
<protein>
    <submittedName>
        <fullName evidence="1">Extracellular solute-binding protein</fullName>
    </submittedName>
</protein>
<dbReference type="SUPFAM" id="SSF53850">
    <property type="entry name" value="Periplasmic binding protein-like II"/>
    <property type="match status" value="1"/>
</dbReference>
<dbReference type="Proteomes" id="UP001364211">
    <property type="component" value="Unassembled WGS sequence"/>
</dbReference>
<proteinExistence type="predicted"/>
<reference evidence="1 2" key="1">
    <citation type="submission" date="2024-03" db="EMBL/GenBank/DDBJ databases">
        <title>Draft genome sequence of Pseudonocardia sp. DW16-2.</title>
        <authorList>
            <person name="Duangmal K."/>
        </authorList>
    </citation>
    <scope>NUCLEOTIDE SEQUENCE [LARGE SCALE GENOMIC DNA]</scope>
    <source>
        <strain evidence="1 2">DW16-2</strain>
    </source>
</reference>